<evidence type="ECO:0000313" key="3">
    <source>
        <dbReference type="EMBL" id="SDS41160.1"/>
    </source>
</evidence>
<dbReference type="InterPro" id="IPR000534">
    <property type="entry name" value="Semialdehyde_DH_NAD-bd"/>
</dbReference>
<feature type="domain" description="Semialdehyde dehydrogenase NAD-binding" evidence="2">
    <location>
        <begin position="6"/>
        <end position="120"/>
    </location>
</feature>
<name>A0A1H1RZJ2_9GAMM</name>
<dbReference type="PANTHER" id="PTHR46278">
    <property type="entry name" value="DEHYDROGENASE, PUTATIVE-RELATED"/>
    <property type="match status" value="1"/>
</dbReference>
<dbReference type="PIRSF" id="PIRSF000148">
    <property type="entry name" value="ASA_dh"/>
    <property type="match status" value="1"/>
</dbReference>
<evidence type="ECO:0000313" key="4">
    <source>
        <dbReference type="Proteomes" id="UP000243426"/>
    </source>
</evidence>
<sequence>MSKTGDVAIVGVSGLAGETLLNVLDDQDFSFARIHLLDIEDRAGGRPMLKGQSQRVEVLERFDFSQVALVLFVDPELAMGWTAQAVAAGCLVVDACGAFRHDTSVPLVVADVNPAALQGVRERGGIVACPDAQVVQTVTALQPLVAQAGLQAVTLATYQSMSTLGGDEVEALALQTGRLLNGQPAEKGALEKQAAFNLIPRIGEADENGNSQLESQLAEDVRRILQLPQLPISATCVLVPTFFGSAQVMQIRTREELTAKRAATLLRKASGVKLLDRPAAGGYPTPVVDATGTDQVWVGRLRQDSFDPLSISMWLVSDNLRKGVALNSLAVAELLIKDHL</sequence>
<dbReference type="GO" id="GO:0046983">
    <property type="term" value="F:protein dimerization activity"/>
    <property type="evidence" value="ECO:0007669"/>
    <property type="project" value="InterPro"/>
</dbReference>
<gene>
    <name evidence="3" type="ORF">SAMN05216198_1888</name>
</gene>
<dbReference type="Proteomes" id="UP000243426">
    <property type="component" value="Chromosome I"/>
</dbReference>
<accession>A0A1H1RZJ2</accession>
<keyword evidence="4" id="KW-1185">Reference proteome</keyword>
<dbReference type="GO" id="GO:0008652">
    <property type="term" value="P:amino acid biosynthetic process"/>
    <property type="evidence" value="ECO:0007669"/>
    <property type="project" value="InterPro"/>
</dbReference>
<dbReference type="AlphaFoldDB" id="A0A1H1RZJ2"/>
<dbReference type="STRING" id="797277.SAMN05216198_1888"/>
<dbReference type="Pfam" id="PF01118">
    <property type="entry name" value="Semialdhyde_dh"/>
    <property type="match status" value="1"/>
</dbReference>
<dbReference type="InterPro" id="IPR012280">
    <property type="entry name" value="Semialdhyde_DH_dimer_dom"/>
</dbReference>
<dbReference type="Pfam" id="PF02774">
    <property type="entry name" value="Semialdhyde_dhC"/>
    <property type="match status" value="1"/>
</dbReference>
<organism evidence="3 4">
    <name type="scientific">Halopseudomonas litoralis</name>
    <dbReference type="NCBI Taxonomy" id="797277"/>
    <lineage>
        <taxon>Bacteria</taxon>
        <taxon>Pseudomonadati</taxon>
        <taxon>Pseudomonadota</taxon>
        <taxon>Gammaproteobacteria</taxon>
        <taxon>Pseudomonadales</taxon>
        <taxon>Pseudomonadaceae</taxon>
        <taxon>Halopseudomonas</taxon>
    </lineage>
</organism>
<dbReference type="Gene3D" id="3.30.360.10">
    <property type="entry name" value="Dihydrodipicolinate Reductase, domain 2"/>
    <property type="match status" value="1"/>
</dbReference>
<proteinExistence type="inferred from homology"/>
<dbReference type="SUPFAM" id="SSF55347">
    <property type="entry name" value="Glyceraldehyde-3-phosphate dehydrogenase-like, C-terminal domain"/>
    <property type="match status" value="1"/>
</dbReference>
<protein>
    <submittedName>
        <fullName evidence="3">Aspartate semialdehyde dehydrogenase</fullName>
    </submittedName>
</protein>
<dbReference type="EMBL" id="LT629748">
    <property type="protein sequence ID" value="SDS41160.1"/>
    <property type="molecule type" value="Genomic_DNA"/>
</dbReference>
<dbReference type="Gene3D" id="3.40.50.720">
    <property type="entry name" value="NAD(P)-binding Rossmann-like Domain"/>
    <property type="match status" value="1"/>
</dbReference>
<evidence type="ECO:0000259" key="2">
    <source>
        <dbReference type="SMART" id="SM00859"/>
    </source>
</evidence>
<dbReference type="NCBIfam" id="NF011456">
    <property type="entry name" value="PRK14874.1"/>
    <property type="match status" value="1"/>
</dbReference>
<comment type="similarity">
    <text evidence="1">Belongs to the aspartate-semialdehyde dehydrogenase family.</text>
</comment>
<dbReference type="InterPro" id="IPR036291">
    <property type="entry name" value="NAD(P)-bd_dom_sf"/>
</dbReference>
<dbReference type="GO" id="GO:0016620">
    <property type="term" value="F:oxidoreductase activity, acting on the aldehyde or oxo group of donors, NAD or NADP as acceptor"/>
    <property type="evidence" value="ECO:0007669"/>
    <property type="project" value="InterPro"/>
</dbReference>
<dbReference type="OrthoDB" id="9805684at2"/>
<reference evidence="4" key="1">
    <citation type="submission" date="2016-10" db="EMBL/GenBank/DDBJ databases">
        <authorList>
            <person name="Varghese N."/>
            <person name="Submissions S."/>
        </authorList>
    </citation>
    <scope>NUCLEOTIDE SEQUENCE [LARGE SCALE GENOMIC DNA]</scope>
    <source>
        <strain evidence="4">2SM5</strain>
    </source>
</reference>
<dbReference type="RefSeq" id="WP_157718642.1">
    <property type="nucleotide sequence ID" value="NZ_LT629748.1"/>
</dbReference>
<dbReference type="SUPFAM" id="SSF51735">
    <property type="entry name" value="NAD(P)-binding Rossmann-fold domains"/>
    <property type="match status" value="1"/>
</dbReference>
<dbReference type="NCBIfam" id="NF004224">
    <property type="entry name" value="PRK05671.1"/>
    <property type="match status" value="1"/>
</dbReference>
<dbReference type="CDD" id="cd17894">
    <property type="entry name" value="ASADH_USG1_N"/>
    <property type="match status" value="1"/>
</dbReference>
<dbReference type="GO" id="GO:0051287">
    <property type="term" value="F:NAD binding"/>
    <property type="evidence" value="ECO:0007669"/>
    <property type="project" value="InterPro"/>
</dbReference>
<evidence type="ECO:0000256" key="1">
    <source>
        <dbReference type="ARBA" id="ARBA00010584"/>
    </source>
</evidence>
<dbReference type="SMART" id="SM00859">
    <property type="entry name" value="Semialdhyde_dh"/>
    <property type="match status" value="1"/>
</dbReference>
<dbReference type="PANTHER" id="PTHR46278:SF2">
    <property type="entry name" value="ASPARTATE-SEMIALDEHYDE DEHYDROGENASE"/>
    <property type="match status" value="1"/>
</dbReference>